<dbReference type="InterPro" id="IPR000782">
    <property type="entry name" value="FAS1_domain"/>
</dbReference>
<feature type="disulfide bond" evidence="10">
    <location>
        <begin position="821"/>
        <end position="838"/>
    </location>
</feature>
<dbReference type="InterPro" id="IPR024731">
    <property type="entry name" value="NELL2-like_EGF"/>
</dbReference>
<dbReference type="PANTHER" id="PTHR24038:SF0">
    <property type="entry name" value="STABILIN-2"/>
    <property type="match status" value="1"/>
</dbReference>
<dbReference type="Proteomes" id="UP000324632">
    <property type="component" value="Chromosome 5"/>
</dbReference>
<dbReference type="FunFam" id="2.10.25.10:FF:000040">
    <property type="entry name" value="Stabilin 2"/>
    <property type="match status" value="1"/>
</dbReference>
<feature type="disulfide bond" evidence="10">
    <location>
        <begin position="840"/>
        <end position="849"/>
    </location>
</feature>
<keyword evidence="17" id="KW-1185">Reference proteome</keyword>
<feature type="transmembrane region" description="Helical" evidence="12">
    <location>
        <begin position="1730"/>
        <end position="1751"/>
    </location>
</feature>
<feature type="domain" description="FAS1" evidence="14">
    <location>
        <begin position="335"/>
        <end position="450"/>
    </location>
</feature>
<evidence type="ECO:0000256" key="4">
    <source>
        <dbReference type="ARBA" id="ARBA00022989"/>
    </source>
</evidence>
<evidence type="ECO:0000256" key="2">
    <source>
        <dbReference type="ARBA" id="ARBA00022536"/>
    </source>
</evidence>
<proteinExistence type="predicted"/>
<dbReference type="InterPro" id="IPR016187">
    <property type="entry name" value="CTDL_fold"/>
</dbReference>
<keyword evidence="6 10" id="KW-1015">Disulfide bond</keyword>
<evidence type="ECO:0000256" key="7">
    <source>
        <dbReference type="ARBA" id="ARBA00023170"/>
    </source>
</evidence>
<evidence type="ECO:0000313" key="17">
    <source>
        <dbReference type="Proteomes" id="UP000324632"/>
    </source>
</evidence>
<feature type="domain" description="EGF-like" evidence="13">
    <location>
        <begin position="52"/>
        <end position="91"/>
    </location>
</feature>
<protein>
    <submittedName>
        <fullName evidence="16">X-link domain-containing adhesion molecule 2 Fasciclin</fullName>
    </submittedName>
</protein>
<keyword evidence="9" id="KW-0424">Laminin EGF-like domain</keyword>
<keyword evidence="4 12" id="KW-1133">Transmembrane helix</keyword>
<dbReference type="InterPro" id="IPR002049">
    <property type="entry name" value="LE_dom"/>
</dbReference>
<feature type="domain" description="EGF-like" evidence="13">
    <location>
        <begin position="766"/>
        <end position="806"/>
    </location>
</feature>
<dbReference type="CDD" id="cd00055">
    <property type="entry name" value="EGF_Lam"/>
    <property type="match status" value="1"/>
</dbReference>
<keyword evidence="2 10" id="KW-0245">EGF-like domain</keyword>
<dbReference type="PROSITE" id="PS01186">
    <property type="entry name" value="EGF_2"/>
    <property type="match status" value="5"/>
</dbReference>
<evidence type="ECO:0000259" key="15">
    <source>
        <dbReference type="PROSITE" id="PS50963"/>
    </source>
</evidence>
<dbReference type="Gene3D" id="2.30.180.10">
    <property type="entry name" value="FAS1 domain"/>
    <property type="match status" value="5"/>
</dbReference>
<organism evidence="16 17">
    <name type="scientific">Triplophysa tibetana</name>
    <dbReference type="NCBI Taxonomy" id="1572043"/>
    <lineage>
        <taxon>Eukaryota</taxon>
        <taxon>Metazoa</taxon>
        <taxon>Chordata</taxon>
        <taxon>Craniata</taxon>
        <taxon>Vertebrata</taxon>
        <taxon>Euteleostomi</taxon>
        <taxon>Actinopterygii</taxon>
        <taxon>Neopterygii</taxon>
        <taxon>Teleostei</taxon>
        <taxon>Ostariophysi</taxon>
        <taxon>Cypriniformes</taxon>
        <taxon>Nemacheilidae</taxon>
        <taxon>Triplophysa</taxon>
    </lineage>
</organism>
<comment type="caution">
    <text evidence="16">The sequence shown here is derived from an EMBL/GenBank/DDBJ whole genome shotgun (WGS) entry which is preliminary data.</text>
</comment>
<comment type="caution">
    <text evidence="10">Lacks conserved residue(s) required for the propagation of feature annotation.</text>
</comment>
<evidence type="ECO:0000256" key="6">
    <source>
        <dbReference type="ARBA" id="ARBA00023157"/>
    </source>
</evidence>
<evidence type="ECO:0000259" key="13">
    <source>
        <dbReference type="PROSITE" id="PS50026"/>
    </source>
</evidence>
<keyword evidence="5 12" id="KW-0472">Membrane</keyword>
<dbReference type="SMART" id="SM00554">
    <property type="entry name" value="FAS1"/>
    <property type="match status" value="4"/>
</dbReference>
<evidence type="ECO:0000256" key="1">
    <source>
        <dbReference type="ARBA" id="ARBA00004479"/>
    </source>
</evidence>
<dbReference type="PROSITE" id="PS50213">
    <property type="entry name" value="FAS1"/>
    <property type="match status" value="4"/>
</dbReference>
<dbReference type="InterPro" id="IPR000538">
    <property type="entry name" value="Link_dom"/>
</dbReference>
<dbReference type="InterPro" id="IPR056806">
    <property type="entry name" value="EGF_STAB1-2"/>
</dbReference>
<evidence type="ECO:0000313" key="16">
    <source>
        <dbReference type="EMBL" id="KAA0720877.1"/>
    </source>
</evidence>
<evidence type="ECO:0000256" key="9">
    <source>
        <dbReference type="ARBA" id="ARBA00023292"/>
    </source>
</evidence>
<feature type="domain" description="EGF-like" evidence="13">
    <location>
        <begin position="1304"/>
        <end position="1344"/>
    </location>
</feature>
<dbReference type="SUPFAM" id="SSF82153">
    <property type="entry name" value="FAS1 domain"/>
    <property type="match status" value="6"/>
</dbReference>
<dbReference type="PROSITE" id="PS00022">
    <property type="entry name" value="EGF_1"/>
    <property type="match status" value="3"/>
</dbReference>
<dbReference type="Pfam" id="PF00193">
    <property type="entry name" value="Xlink"/>
    <property type="match status" value="1"/>
</dbReference>
<dbReference type="SMART" id="SM00445">
    <property type="entry name" value="LINK"/>
    <property type="match status" value="1"/>
</dbReference>
<feature type="domain" description="Link" evidence="15">
    <location>
        <begin position="1416"/>
        <end position="1510"/>
    </location>
</feature>
<evidence type="ECO:0000256" key="12">
    <source>
        <dbReference type="SAM" id="Phobius"/>
    </source>
</evidence>
<evidence type="ECO:0000256" key="3">
    <source>
        <dbReference type="ARBA" id="ARBA00022692"/>
    </source>
</evidence>
<feature type="transmembrane region" description="Helical" evidence="12">
    <location>
        <begin position="1690"/>
        <end position="1709"/>
    </location>
</feature>
<feature type="domain" description="EGF-like" evidence="13">
    <location>
        <begin position="852"/>
        <end position="893"/>
    </location>
</feature>
<feature type="domain" description="FAS1" evidence="14">
    <location>
        <begin position="622"/>
        <end position="1038"/>
    </location>
</feature>
<feature type="domain" description="EGF-like" evidence="13">
    <location>
        <begin position="813"/>
        <end position="850"/>
    </location>
</feature>
<keyword evidence="3 12" id="KW-0812">Transmembrane</keyword>
<evidence type="ECO:0000256" key="5">
    <source>
        <dbReference type="ARBA" id="ARBA00023136"/>
    </source>
</evidence>
<feature type="domain" description="EGF-like" evidence="13">
    <location>
        <begin position="137"/>
        <end position="176"/>
    </location>
</feature>
<reference evidence="16 17" key="1">
    <citation type="journal article" date="2019" name="Mol. Ecol. Resour.">
        <title>Chromosome-level genome assembly of Triplophysa tibetana, a fish adapted to the harsh high-altitude environment of the Tibetan Plateau.</title>
        <authorList>
            <person name="Yang X."/>
            <person name="Liu H."/>
            <person name="Ma Z."/>
            <person name="Zou Y."/>
            <person name="Zou M."/>
            <person name="Mao Y."/>
            <person name="Li X."/>
            <person name="Wang H."/>
            <person name="Chen T."/>
            <person name="Wang W."/>
            <person name="Yang R."/>
        </authorList>
    </citation>
    <scope>NUCLEOTIDE SEQUENCE [LARGE SCALE GENOMIC DNA]</scope>
    <source>
        <strain evidence="16">TTIB1903HZAU</strain>
        <tissue evidence="16">Muscle</tissue>
    </source>
</reference>
<dbReference type="InterPro" id="IPR036378">
    <property type="entry name" value="FAS1_dom_sf"/>
</dbReference>
<dbReference type="PROSITE" id="PS01248">
    <property type="entry name" value="EGF_LAM_1"/>
    <property type="match status" value="2"/>
</dbReference>
<dbReference type="Gene3D" id="2.10.25.10">
    <property type="entry name" value="Laminin"/>
    <property type="match status" value="6"/>
</dbReference>
<dbReference type="Pfam" id="PF02469">
    <property type="entry name" value="Fasciclin"/>
    <property type="match status" value="5"/>
</dbReference>
<dbReference type="SMART" id="SM00181">
    <property type="entry name" value="EGF"/>
    <property type="match status" value="11"/>
</dbReference>
<evidence type="ECO:0000259" key="14">
    <source>
        <dbReference type="PROSITE" id="PS50213"/>
    </source>
</evidence>
<accession>A0A5A9PJI7</accession>
<dbReference type="PROSITE" id="PS50026">
    <property type="entry name" value="EGF_3"/>
    <property type="match status" value="6"/>
</dbReference>
<dbReference type="Pfam" id="PF24887">
    <property type="entry name" value="EGF_STAB1-2"/>
    <property type="match status" value="1"/>
</dbReference>
<evidence type="ECO:0000256" key="10">
    <source>
        <dbReference type="PROSITE-ProRule" id="PRU00076"/>
    </source>
</evidence>
<dbReference type="PROSITE" id="PS50963">
    <property type="entry name" value="LINK_2"/>
    <property type="match status" value="1"/>
</dbReference>
<dbReference type="SUPFAM" id="SSF56436">
    <property type="entry name" value="C-type lectin-like"/>
    <property type="match status" value="1"/>
</dbReference>
<dbReference type="EMBL" id="SOYY01000005">
    <property type="protein sequence ID" value="KAA0720877.1"/>
    <property type="molecule type" value="Genomic_DNA"/>
</dbReference>
<evidence type="ECO:0000256" key="11">
    <source>
        <dbReference type="PROSITE-ProRule" id="PRU00323"/>
    </source>
</evidence>
<feature type="disulfide bond" evidence="10">
    <location>
        <begin position="1334"/>
        <end position="1343"/>
    </location>
</feature>
<feature type="domain" description="FAS1" evidence="14">
    <location>
        <begin position="1088"/>
        <end position="1164"/>
    </location>
</feature>
<evidence type="ECO:0000256" key="8">
    <source>
        <dbReference type="ARBA" id="ARBA00023180"/>
    </source>
</evidence>
<dbReference type="InterPro" id="IPR000742">
    <property type="entry name" value="EGF"/>
</dbReference>
<gene>
    <name evidence="16" type="ORF">E1301_Tti002114</name>
</gene>
<dbReference type="Pfam" id="PF12947">
    <property type="entry name" value="EGF_3"/>
    <property type="match status" value="4"/>
</dbReference>
<name>A0A5A9PJI7_9TELE</name>
<dbReference type="SUPFAM" id="SSF57196">
    <property type="entry name" value="EGF/Laminin"/>
    <property type="match status" value="1"/>
</dbReference>
<feature type="disulfide bond" evidence="10">
    <location>
        <begin position="796"/>
        <end position="805"/>
    </location>
</feature>
<dbReference type="GO" id="GO:0005540">
    <property type="term" value="F:hyaluronic acid binding"/>
    <property type="evidence" value="ECO:0007669"/>
    <property type="project" value="InterPro"/>
</dbReference>
<feature type="domain" description="FAS1" evidence="14">
    <location>
        <begin position="176"/>
        <end position="343"/>
    </location>
</feature>
<dbReference type="PANTHER" id="PTHR24038">
    <property type="entry name" value="STABILIN"/>
    <property type="match status" value="1"/>
</dbReference>
<dbReference type="Gene3D" id="3.10.100.10">
    <property type="entry name" value="Mannose-Binding Protein A, subunit A"/>
    <property type="match status" value="1"/>
</dbReference>
<feature type="disulfide bond" evidence="11">
    <location>
        <begin position="1463"/>
        <end position="1484"/>
    </location>
</feature>
<keyword evidence="7" id="KW-0675">Receptor</keyword>
<comment type="subcellular location">
    <subcellularLocation>
        <location evidence="1">Membrane</location>
        <topology evidence="1">Single-pass type I membrane protein</topology>
    </subcellularLocation>
</comment>
<dbReference type="GO" id="GO:0016020">
    <property type="term" value="C:membrane"/>
    <property type="evidence" value="ECO:0007669"/>
    <property type="project" value="UniProtKB-SubCell"/>
</dbReference>
<dbReference type="InterPro" id="IPR016186">
    <property type="entry name" value="C-type_lectin-like/link_sf"/>
</dbReference>
<dbReference type="GO" id="GO:0007155">
    <property type="term" value="P:cell adhesion"/>
    <property type="evidence" value="ECO:0007669"/>
    <property type="project" value="InterPro"/>
</dbReference>
<sequence length="2034" mass="223752">MEFRLNSVYRSLLMLMGMEILCVAGATSKSVRNLRRVPAVTMASALMVWGAMVHAHVRSVCHANAACAHTGPNQHVCTCAEGYSGDGHVCMPIDPCQTNLGDCPSSSTRCVYDGPGKSHCECLEGFSKYVERMGCSIKDVCKPDSCHKYATCATVVPGTVECKCRDGYLGNGKICLGNIIQQLQELNSKPGGDWTGQLSSAISLFDKAMSWPLTSLGPFTVFVPVNKAFKGTTVSQTTQTHSHIGYTNTILDINMFKFQVKTLLANEMKARNLAKLHMVAGEVNFDSLKKGILYYTLTGLAGESLTDFKQTKIRLHGSRKRAAFIETDIFASNGIIHLVDKLMDNVPSTVISEKEKTNMAAVLDSPGPYTLFAPTNTAFTLLKAGYLDYLSSEELTASYIASNSRAMSLANQALTFNVTAAGQMLVNGEVILELDVEAANGRLHSVEGVLIPASIEPILPHRCDLTENNVYRNMDVKTCVYRLNNLESRIPLLTSGCAYNCNETKTVTNNIIFPPTQACGCIQGVCDNRPEASGQCKEGSCKDGYTGEFCEQQMLTCGPNQPCHAHADCVSKNGALTNHIIPGIFRLTDLRTTPSPKLATLLKRTLQVSSTNDVLISERQSSTGLLEVLDQTSDLSIFRDALTKHNLTDILEESSGFTIFAPTDSAIQEYLRRTGEEILLFVNDAEMNTTNIETNKGMIHTVSAVLSIPNNRCDRESTALLPTKPKRRCMYTRVNQGETLLTIGCQFKCVKVTIKRQCCAGYHGINCEQCPGPEAQPCFGNGICADGTNGTGVCQCNQNFNGTACENCQRGRYGIHCDQECKCVHGRCKDGTDGDGSCQCDLGWRGITCNLAVDACAENNGGCDARALCKRTVPGQRICMCPPGYEGDGIVCISINPCLEDNKGGCDSDADCIHTGPNKLNGGCHRDARCTMTGPSKRNCTCESGYIGDGEICRGSLQRDSQKTNSDLFGEIIRYHIVPCRSLLPEDLMQPRNLTTLMGDVLSITNTEDTIYINGKAKIVFSNPESSNGILHEIDNVLIPPSLQNLKPRKEDNPVCPYRITPISSNHMMIENVKIPLTSFSFIELFYLKRNLSDVVNLHGFKTFYKLLEDTDVLKLVTDKIYQPVTLFLPTDGAMAALAQEQKDFLYAMHNREQLAEYLRFHILHDTLGEFYVNDKSCRIVKRNIKFNGGIIYGINCLLNPLSLGGRCDITNTVDIKVSPKIGHFTPSIKDEGMKAILLYSLDFKLPCRRCGRSSSECPPGSRLKHEQKCDLTTLYVANADGCQSICTMVIWKPKCCSGYFGRDCLACPGGPGSPCSNHGKCDEDHLGNGTCTCHAGFTGVACELCVDGHFGPDCIADVPVCSPACHKKAVCMENNTCVCKPFYEGDGITCTAANMCKYWNGGCSKDAKCTQKEEKVSCACLKSYSGDGFVCTPVDPCVSDGNGGCHEHATCTMTGPAGYNLCSAGWLENARVAYPMSFSNPKCGFGHVGIVDYGTRNNLSETWDVFCYRVNGRRHCWITTKQSLLFEFMVVSTVSVSDLKCECKTGYIGDGYSCTGNLLQVLSTQPTFSNFYSVSIACSNECFGLKSKCVENALERSTLCVLQQIQNYSSYSASGKEFVNRISNITIQSTLFVPDNNGLYSNQTSSGYINDQYVIDYDIFASNGVIHVLQGPLKAPPLPPPTLHPAHKAGVVIGVLVLIILIAAGGFVGYNFYTPKTKPFQFHYFKASLISYACVQCAFKHFITLIYYLFRMMKELKLTHQNQARTSQTLCTNPPLHRKTKHQGGEIITYFDMLALKVVRPEPTPAFIHLCHQVMNVADISLGYFIFCFHYRGIIITYCDMLALNPVPPEPTPVFIHLCHQVLNVVNTSLGYFIFCFHHRGEIITYFDMLALKVVRPEPTPAFIHLCHQVMNVADTSLGYFIFCFHYRGIIITYCDMLALNAVPPEPTSVFVPLCHQVLYVNITSLGNVIFCYHHRGINIPYYDMLALNPVPPESTPVIIHLCHQVVYVVDTSLGYFIFYIHHSRVTDLAHCS</sequence>
<keyword evidence="8" id="KW-0325">Glycoprotein</keyword>